<feature type="domain" description="VOC" evidence="1">
    <location>
        <begin position="4"/>
        <end position="115"/>
    </location>
</feature>
<proteinExistence type="predicted"/>
<dbReference type="InterPro" id="IPR004360">
    <property type="entry name" value="Glyas_Fos-R_dOase_dom"/>
</dbReference>
<dbReference type="Pfam" id="PF00903">
    <property type="entry name" value="Glyoxalase"/>
    <property type="match status" value="1"/>
</dbReference>
<name>A0A6J4P3N5_9ACTN</name>
<organism evidence="2">
    <name type="scientific">uncultured Rubrobacteraceae bacterium</name>
    <dbReference type="NCBI Taxonomy" id="349277"/>
    <lineage>
        <taxon>Bacteria</taxon>
        <taxon>Bacillati</taxon>
        <taxon>Actinomycetota</taxon>
        <taxon>Rubrobacteria</taxon>
        <taxon>Rubrobacterales</taxon>
        <taxon>Rubrobacteraceae</taxon>
        <taxon>environmental samples</taxon>
    </lineage>
</organism>
<dbReference type="InterPro" id="IPR037523">
    <property type="entry name" value="VOC_core"/>
</dbReference>
<dbReference type="InterPro" id="IPR029068">
    <property type="entry name" value="Glyas_Bleomycin-R_OHBP_Dase"/>
</dbReference>
<sequence>MVEGVAVIWMPVQDIGRAKGFYRDTLGLPIKYEDGPWAVVDANGLTIGMNGREPEGVAVGGGPVLVFQPGGGLEETVGALKDRGVEFPAGISEHPWGRIATFKDSEGNNAQLYEPPPG</sequence>
<evidence type="ECO:0000313" key="2">
    <source>
        <dbReference type="EMBL" id="CAA9403519.1"/>
    </source>
</evidence>
<dbReference type="SUPFAM" id="SSF54593">
    <property type="entry name" value="Glyoxalase/Bleomycin resistance protein/Dihydroxybiphenyl dioxygenase"/>
    <property type="match status" value="1"/>
</dbReference>
<dbReference type="AlphaFoldDB" id="A0A6J4P3N5"/>
<dbReference type="PROSITE" id="PS51819">
    <property type="entry name" value="VOC"/>
    <property type="match status" value="1"/>
</dbReference>
<gene>
    <name evidence="2" type="ORF">AVDCRST_MAG01-01-1184</name>
</gene>
<protein>
    <recommendedName>
        <fullName evidence="1">VOC domain-containing protein</fullName>
    </recommendedName>
</protein>
<reference evidence="2" key="1">
    <citation type="submission" date="2020-02" db="EMBL/GenBank/DDBJ databases">
        <authorList>
            <person name="Meier V. D."/>
        </authorList>
    </citation>
    <scope>NUCLEOTIDE SEQUENCE</scope>
    <source>
        <strain evidence="2">AVDCRST_MAG01</strain>
    </source>
</reference>
<dbReference type="Gene3D" id="3.10.180.10">
    <property type="entry name" value="2,3-Dihydroxybiphenyl 1,2-Dioxygenase, domain 1"/>
    <property type="match status" value="1"/>
</dbReference>
<evidence type="ECO:0000259" key="1">
    <source>
        <dbReference type="PROSITE" id="PS51819"/>
    </source>
</evidence>
<accession>A0A6J4P3N5</accession>
<dbReference type="EMBL" id="CADCUW010000174">
    <property type="protein sequence ID" value="CAA9403519.1"/>
    <property type="molecule type" value="Genomic_DNA"/>
</dbReference>